<sequence>MCIALPMKIVALEEMKARCERKGSEVVVDISMIDPPKPGDWLLVFQDRAIRAIDEAEASEIEAALKATALAMAGEADEAAIRAGFGDLIDREPELPEHLRRLVPGRS</sequence>
<comment type="caution">
    <text evidence="2">The sequence shown here is derived from an EMBL/GenBank/DDBJ whole genome shotgun (WGS) entry which is preliminary data.</text>
</comment>
<dbReference type="RefSeq" id="WP_152157615.1">
    <property type="nucleotide sequence ID" value="NZ_WEHX01000006.1"/>
</dbReference>
<dbReference type="NCBIfam" id="TIGR00074">
    <property type="entry name" value="hypC_hupF"/>
    <property type="match status" value="1"/>
</dbReference>
<dbReference type="GO" id="GO:1902670">
    <property type="term" value="F:carbon dioxide binding"/>
    <property type="evidence" value="ECO:0007669"/>
    <property type="project" value="TreeGrafter"/>
</dbReference>
<dbReference type="GO" id="GO:0005506">
    <property type="term" value="F:iron ion binding"/>
    <property type="evidence" value="ECO:0007669"/>
    <property type="project" value="TreeGrafter"/>
</dbReference>
<proteinExistence type="inferred from homology"/>
<gene>
    <name evidence="2" type="ORF">GBM95_02385</name>
</gene>
<dbReference type="AlphaFoldDB" id="A0A6I1EPI9"/>
<dbReference type="InterPro" id="IPR001109">
    <property type="entry name" value="Hydrogenase_HupF/HypC"/>
</dbReference>
<name>A0A6I1EPI9_9BURK</name>
<dbReference type="PANTHER" id="PTHR35177">
    <property type="entry name" value="HYDROGENASE MATURATION FACTOR HYBG"/>
    <property type="match status" value="1"/>
</dbReference>
<dbReference type="Gene3D" id="2.30.30.140">
    <property type="match status" value="1"/>
</dbReference>
<organism evidence="2 3">
    <name type="scientific">Sutterella seckii</name>
    <dbReference type="NCBI Taxonomy" id="1944635"/>
    <lineage>
        <taxon>Bacteria</taxon>
        <taxon>Pseudomonadati</taxon>
        <taxon>Pseudomonadota</taxon>
        <taxon>Betaproteobacteria</taxon>
        <taxon>Burkholderiales</taxon>
        <taxon>Sutterellaceae</taxon>
        <taxon>Sutterella</taxon>
    </lineage>
</organism>
<evidence type="ECO:0000313" key="2">
    <source>
        <dbReference type="EMBL" id="KAB7662622.1"/>
    </source>
</evidence>
<protein>
    <submittedName>
        <fullName evidence="2">HypC/HybG/HupF family hydrogenase formation chaperone</fullName>
    </submittedName>
</protein>
<dbReference type="InterPro" id="IPR019812">
    <property type="entry name" value="Hydgase_assmbl_chp_CS"/>
</dbReference>
<dbReference type="Pfam" id="PF01455">
    <property type="entry name" value="HupF_HypC"/>
    <property type="match status" value="1"/>
</dbReference>
<reference evidence="2 3" key="1">
    <citation type="submission" date="2019-10" db="EMBL/GenBank/DDBJ databases">
        <title>Genome diversity of Sutterella seckii.</title>
        <authorList>
            <person name="Chaplin A.V."/>
            <person name="Sokolova S.R."/>
            <person name="Mosin K.A."/>
            <person name="Ivanova E.L."/>
            <person name="Kochetkova T.O."/>
            <person name="Goltsov A.Y."/>
            <person name="Trofimov D.Y."/>
            <person name="Efimov B.A."/>
        </authorList>
    </citation>
    <scope>NUCLEOTIDE SEQUENCE [LARGE SCALE GENOMIC DNA]</scope>
    <source>
        <strain evidence="2 3">ASD393</strain>
    </source>
</reference>
<accession>A0A6I1EPI9</accession>
<dbReference type="PANTHER" id="PTHR35177:SF1">
    <property type="entry name" value="HYDROGENASE MATURATION FACTOR HYPC"/>
    <property type="match status" value="1"/>
</dbReference>
<dbReference type="Proteomes" id="UP000430564">
    <property type="component" value="Unassembled WGS sequence"/>
</dbReference>
<evidence type="ECO:0000256" key="1">
    <source>
        <dbReference type="ARBA" id="ARBA00006018"/>
    </source>
</evidence>
<dbReference type="SUPFAM" id="SSF159127">
    <property type="entry name" value="HupF/HypC-like"/>
    <property type="match status" value="1"/>
</dbReference>
<dbReference type="PRINTS" id="PR00445">
    <property type="entry name" value="HUPFHYPC"/>
</dbReference>
<evidence type="ECO:0000313" key="3">
    <source>
        <dbReference type="Proteomes" id="UP000430564"/>
    </source>
</evidence>
<dbReference type="PROSITE" id="PS01097">
    <property type="entry name" value="HUPF_HYPC"/>
    <property type="match status" value="1"/>
</dbReference>
<dbReference type="GO" id="GO:0051604">
    <property type="term" value="P:protein maturation"/>
    <property type="evidence" value="ECO:0007669"/>
    <property type="project" value="TreeGrafter"/>
</dbReference>
<dbReference type="EMBL" id="WEHX01000006">
    <property type="protein sequence ID" value="KAB7662622.1"/>
    <property type="molecule type" value="Genomic_DNA"/>
</dbReference>
<dbReference type="OrthoDB" id="9806017at2"/>
<comment type="similarity">
    <text evidence="1">Belongs to the HupF/HypC family.</text>
</comment>